<dbReference type="InterPro" id="IPR000757">
    <property type="entry name" value="Beta-glucanase-like"/>
</dbReference>
<proteinExistence type="inferred from homology"/>
<comment type="caution">
    <text evidence="3">The sequence shown here is derived from an EMBL/GenBank/DDBJ whole genome shotgun (WGS) entry which is preliminary data.</text>
</comment>
<evidence type="ECO:0000259" key="2">
    <source>
        <dbReference type="PROSITE" id="PS51762"/>
    </source>
</evidence>
<gene>
    <name evidence="3" type="ORF">M0G41_08590</name>
</gene>
<comment type="similarity">
    <text evidence="1">Belongs to the glycosyl hydrolase 16 family.</text>
</comment>
<organism evidence="3 4">
    <name type="scientific">Pseudomarimonas salicorniae</name>
    <dbReference type="NCBI Taxonomy" id="2933270"/>
    <lineage>
        <taxon>Bacteria</taxon>
        <taxon>Pseudomonadati</taxon>
        <taxon>Pseudomonadota</taxon>
        <taxon>Gammaproteobacteria</taxon>
        <taxon>Lysobacterales</taxon>
        <taxon>Lysobacteraceae</taxon>
        <taxon>Pseudomarimonas</taxon>
    </lineage>
</organism>
<name>A0ABT0GGQ8_9GAMM</name>
<sequence>MNGNTDRSGAPRRAAGWRATALGPALAMLSGSVFGQVLWSEEFNTGSAPDPVIWTHDLGAGGWGNSELQTYTDAPENARVEGGQLIITARETVSRGGRRSFTSARIKTQDKLTFKYATIEARIQVPNLRDGLWPAFWTLGNNFSQVGWPDCGEIDVLEMGSAAAIAAGLTNRRVQSTAHWEHNNGYAGYGLHRDMPTDLNGGFHVYRLEWTPDSLSTYIDGQWIWTMDIRPSACTDCEEFHQPHFLLLNMAVGGSFTGLYRANEITAPFPAEYRIDYIRVIDNGHTVLGGSAVSGGGSSSAHISAITPSVSGGGPNKRAVAAITVRDELGAPVSGASLTASFSGSHNEVVSGATDASGIAHLSTTVKNSTAAFKVCVDALSKPGLTYQPTQNIETCDVY</sequence>
<protein>
    <submittedName>
        <fullName evidence="3">Family 16 glycosylhydrolase</fullName>
    </submittedName>
</protein>
<feature type="domain" description="GH16" evidence="2">
    <location>
        <begin position="5"/>
        <end position="286"/>
    </location>
</feature>
<dbReference type="PANTHER" id="PTHR10963">
    <property type="entry name" value="GLYCOSYL HYDROLASE-RELATED"/>
    <property type="match status" value="1"/>
</dbReference>
<dbReference type="EMBL" id="JALNMH010000006">
    <property type="protein sequence ID" value="MCK7593725.1"/>
    <property type="molecule type" value="Genomic_DNA"/>
</dbReference>
<dbReference type="Proteomes" id="UP001431449">
    <property type="component" value="Unassembled WGS sequence"/>
</dbReference>
<dbReference type="PANTHER" id="PTHR10963:SF55">
    <property type="entry name" value="GLYCOSIDE HYDROLASE FAMILY 16 PROTEIN"/>
    <property type="match status" value="1"/>
</dbReference>
<dbReference type="Gene3D" id="2.60.120.200">
    <property type="match status" value="1"/>
</dbReference>
<reference evidence="3" key="1">
    <citation type="submission" date="2022-04" db="EMBL/GenBank/DDBJ databases">
        <title>Lysobacter sp. CAU 1642 isolated from sea sand.</title>
        <authorList>
            <person name="Kim W."/>
        </authorList>
    </citation>
    <scope>NUCLEOTIDE SEQUENCE</scope>
    <source>
        <strain evidence="3">CAU 1642</strain>
    </source>
</reference>
<keyword evidence="4" id="KW-1185">Reference proteome</keyword>
<dbReference type="InterPro" id="IPR013320">
    <property type="entry name" value="ConA-like_dom_sf"/>
</dbReference>
<dbReference type="InterPro" id="IPR050546">
    <property type="entry name" value="Glycosyl_Hydrlase_16"/>
</dbReference>
<evidence type="ECO:0000256" key="1">
    <source>
        <dbReference type="ARBA" id="ARBA00006865"/>
    </source>
</evidence>
<evidence type="ECO:0000313" key="4">
    <source>
        <dbReference type="Proteomes" id="UP001431449"/>
    </source>
</evidence>
<dbReference type="Pfam" id="PF00722">
    <property type="entry name" value="Glyco_hydro_16"/>
    <property type="match status" value="1"/>
</dbReference>
<dbReference type="RefSeq" id="WP_248207888.1">
    <property type="nucleotide sequence ID" value="NZ_JALNMH010000006.1"/>
</dbReference>
<accession>A0ABT0GGQ8</accession>
<dbReference type="CDD" id="cd08023">
    <property type="entry name" value="GH16_laminarinase_like"/>
    <property type="match status" value="1"/>
</dbReference>
<dbReference type="PROSITE" id="PS51762">
    <property type="entry name" value="GH16_2"/>
    <property type="match status" value="1"/>
</dbReference>
<evidence type="ECO:0000313" key="3">
    <source>
        <dbReference type="EMBL" id="MCK7593725.1"/>
    </source>
</evidence>
<dbReference type="SUPFAM" id="SSF49899">
    <property type="entry name" value="Concanavalin A-like lectins/glucanases"/>
    <property type="match status" value="1"/>
</dbReference>